<keyword evidence="2" id="KW-1185">Reference proteome</keyword>
<proteinExistence type="predicted"/>
<protein>
    <submittedName>
        <fullName evidence="1">Uncharacterized protein</fullName>
    </submittedName>
</protein>
<accession>A0ACC3NRP2</accession>
<dbReference type="Proteomes" id="UP001281147">
    <property type="component" value="Unassembled WGS sequence"/>
</dbReference>
<dbReference type="EMBL" id="JAUTXU010000015">
    <property type="protein sequence ID" value="KAK3721940.1"/>
    <property type="molecule type" value="Genomic_DNA"/>
</dbReference>
<reference evidence="1" key="1">
    <citation type="submission" date="2023-07" db="EMBL/GenBank/DDBJ databases">
        <title>Black Yeasts Isolated from many extreme environments.</title>
        <authorList>
            <person name="Coleine C."/>
            <person name="Stajich J.E."/>
            <person name="Selbmann L."/>
        </authorList>
    </citation>
    <scope>NUCLEOTIDE SEQUENCE</scope>
    <source>
        <strain evidence="1">CCFEE 5714</strain>
    </source>
</reference>
<comment type="caution">
    <text evidence="1">The sequence shown here is derived from an EMBL/GenBank/DDBJ whole genome shotgun (WGS) entry which is preliminary data.</text>
</comment>
<sequence>MAATANGTETSMHVNGTSGGVAPPKIHLYTNHRCPYAHRAHIALEELGLPYEETIIDLDTPRPQWYLDINPRGLVPSIKYTVPGIENEEIIYESGIVSQFLCDSFPSPLLPSTREDPTAPLRRARINFFIDTWNSKLSSSQMGVMKAPSAEKDDKVKGWVATIEKEIEPLLANTSDKAPFFGGSTELTFAEVIVAPFLVRSFAFAKQGKYVPSTFMKMIEDLPNFSRWAKAVSEHPSVTKIYNEKESTEGFAKKYGKMMEEVK</sequence>
<name>A0ACC3NRP2_9PEZI</name>
<organism evidence="1 2">
    <name type="scientific">Vermiconidia calcicola</name>
    <dbReference type="NCBI Taxonomy" id="1690605"/>
    <lineage>
        <taxon>Eukaryota</taxon>
        <taxon>Fungi</taxon>
        <taxon>Dikarya</taxon>
        <taxon>Ascomycota</taxon>
        <taxon>Pezizomycotina</taxon>
        <taxon>Dothideomycetes</taxon>
        <taxon>Dothideomycetidae</taxon>
        <taxon>Mycosphaerellales</taxon>
        <taxon>Extremaceae</taxon>
        <taxon>Vermiconidia</taxon>
    </lineage>
</organism>
<evidence type="ECO:0000313" key="2">
    <source>
        <dbReference type="Proteomes" id="UP001281147"/>
    </source>
</evidence>
<gene>
    <name evidence="1" type="ORF">LTR37_002756</name>
</gene>
<evidence type="ECO:0000313" key="1">
    <source>
        <dbReference type="EMBL" id="KAK3721940.1"/>
    </source>
</evidence>